<dbReference type="OMA" id="KCTDEQM"/>
<dbReference type="EMBL" id="NETL01000017">
    <property type="protein sequence ID" value="OTN68274.1"/>
    <property type="molecule type" value="Genomic_DNA"/>
</dbReference>
<dbReference type="VEuPathDB" id="PlasmoDB:PKNH_0604200"/>
<dbReference type="PANTHER" id="PTHR23236:SF25">
    <property type="entry name" value="RNA-BINDING PROTEIN 34"/>
    <property type="match status" value="1"/>
</dbReference>
<feature type="compositionally biased region" description="Basic residues" evidence="6">
    <location>
        <begin position="125"/>
        <end position="138"/>
    </location>
</feature>
<dbReference type="eggNOG" id="KOG0118">
    <property type="taxonomic scope" value="Eukaryota"/>
</dbReference>
<feature type="compositionally biased region" description="Basic and acidic residues" evidence="6">
    <location>
        <begin position="333"/>
        <end position="344"/>
    </location>
</feature>
<evidence type="ECO:0000313" key="8">
    <source>
        <dbReference type="EMBL" id="OTN68274.1"/>
    </source>
</evidence>
<organism evidence="8 9">
    <name type="scientific">Plasmodium knowlesi</name>
    <dbReference type="NCBI Taxonomy" id="5850"/>
    <lineage>
        <taxon>Eukaryota</taxon>
        <taxon>Sar</taxon>
        <taxon>Alveolata</taxon>
        <taxon>Apicomplexa</taxon>
        <taxon>Aconoidasida</taxon>
        <taxon>Haemosporida</taxon>
        <taxon>Plasmodiidae</taxon>
        <taxon>Plasmodium</taxon>
        <taxon>Plasmodium (Plasmodium)</taxon>
    </lineage>
</organism>
<evidence type="ECO:0000256" key="2">
    <source>
        <dbReference type="ARBA" id="ARBA00007077"/>
    </source>
</evidence>
<dbReference type="VEuPathDB" id="PlasmoDB:PKNOH_S03319000"/>
<evidence type="ECO:0000313" key="9">
    <source>
        <dbReference type="Proteomes" id="UP000195012"/>
    </source>
</evidence>
<evidence type="ECO:0000259" key="7">
    <source>
        <dbReference type="PROSITE" id="PS50102"/>
    </source>
</evidence>
<evidence type="ECO:0000256" key="4">
    <source>
        <dbReference type="ARBA" id="ARBA00023242"/>
    </source>
</evidence>
<feature type="region of interest" description="Disordered" evidence="6">
    <location>
        <begin position="1"/>
        <end position="147"/>
    </location>
</feature>
<gene>
    <name evidence="8" type="ORF">PKNOH_S03319000</name>
</gene>
<feature type="region of interest" description="Disordered" evidence="6">
    <location>
        <begin position="333"/>
        <end position="399"/>
    </location>
</feature>
<protein>
    <submittedName>
        <fullName evidence="8">Putative Large subunit rRNA processing RRM protein</fullName>
    </submittedName>
</protein>
<evidence type="ECO:0000256" key="5">
    <source>
        <dbReference type="PROSITE-ProRule" id="PRU00176"/>
    </source>
</evidence>
<keyword evidence="3 5" id="KW-0694">RNA-binding</keyword>
<dbReference type="InterPro" id="IPR000504">
    <property type="entry name" value="RRM_dom"/>
</dbReference>
<dbReference type="GO" id="GO:0005730">
    <property type="term" value="C:nucleolus"/>
    <property type="evidence" value="ECO:0007669"/>
    <property type="project" value="UniProtKB-SubCell"/>
</dbReference>
<feature type="compositionally biased region" description="Basic and acidic residues" evidence="6">
    <location>
        <begin position="356"/>
        <end position="366"/>
    </location>
</feature>
<dbReference type="Gene3D" id="3.30.70.330">
    <property type="match status" value="2"/>
</dbReference>
<dbReference type="VEuPathDB" id="PlasmoDB:PKA1H_060009100"/>
<feature type="compositionally biased region" description="Basic and acidic residues" evidence="6">
    <location>
        <begin position="18"/>
        <end position="34"/>
    </location>
</feature>
<keyword evidence="4" id="KW-0539">Nucleus</keyword>
<dbReference type="CDD" id="cd00590">
    <property type="entry name" value="RRM_SF"/>
    <property type="match status" value="1"/>
</dbReference>
<dbReference type="AlphaFoldDB" id="A0A1Y3DUE6"/>
<dbReference type="PROSITE" id="PS50102">
    <property type="entry name" value="RRM"/>
    <property type="match status" value="2"/>
</dbReference>
<feature type="domain" description="RRM" evidence="7">
    <location>
        <begin position="253"/>
        <end position="331"/>
    </location>
</feature>
<proteinExistence type="inferred from homology"/>
<dbReference type="SMART" id="SM00360">
    <property type="entry name" value="RRM"/>
    <property type="match status" value="1"/>
</dbReference>
<dbReference type="InterPro" id="IPR035979">
    <property type="entry name" value="RBD_domain_sf"/>
</dbReference>
<feature type="compositionally biased region" description="Basic residues" evidence="6">
    <location>
        <begin position="377"/>
        <end position="392"/>
    </location>
</feature>
<dbReference type="InterPro" id="IPR012677">
    <property type="entry name" value="Nucleotide-bd_a/b_plait_sf"/>
</dbReference>
<comment type="caution">
    <text evidence="8">The sequence shown here is derived from an EMBL/GenBank/DDBJ whole genome shotgun (WGS) entry which is preliminary data.</text>
</comment>
<feature type="domain" description="RRM" evidence="7">
    <location>
        <begin position="148"/>
        <end position="245"/>
    </location>
</feature>
<reference evidence="8 9" key="1">
    <citation type="submission" date="2017-05" db="EMBL/GenBank/DDBJ databases">
        <title>PacBio assembly of a Plasmodium knowlesi genome sequence with Hi-C correction and manual annotation of the SICAvar gene family.</title>
        <authorList>
            <person name="Lapp S.A."/>
            <person name="Geraldo J.A."/>
            <person name="Chien J.-T."/>
            <person name="Ay F."/>
            <person name="Pakala S.B."/>
            <person name="Batugedara G."/>
            <person name="Humphrey J.C."/>
            <person name="Debarry J.D."/>
            <person name="Le Roch K.G."/>
            <person name="Galinski M.R."/>
            <person name="Kissinger J.C."/>
        </authorList>
    </citation>
    <scope>NUCLEOTIDE SEQUENCE [LARGE SCALE GENOMIC DNA]</scope>
    <source>
        <strain evidence="9">Malayan Strain Pk1 (A+)</strain>
    </source>
</reference>
<comment type="similarity">
    <text evidence="2">Belongs to the RRM RBM34 family.</text>
</comment>
<dbReference type="SUPFAM" id="SSF54928">
    <property type="entry name" value="RNA-binding domain, RBD"/>
    <property type="match status" value="1"/>
</dbReference>
<evidence type="ECO:0000256" key="1">
    <source>
        <dbReference type="ARBA" id="ARBA00004604"/>
    </source>
</evidence>
<sequence length="399" mass="45774">MTSGDETNEGKQSVEVANDDHPEKQPTRKEENQTFKKPNKRDKKIKKKKKVGKKKKKKILEKNKASSAPGGREEGDNSGSPLEMNSEEDQTEGNQISSIVSFLKRNEKPPRSNGEGGKANEKQATTKKKTKEKPRHKDRVSQEDKDKRTVFVGNLPLKDMHKGKLLKLLDLKNSAVESVRFRSQPMEEAYAGRKRLGVILKKFTDVKDNQNAMITLKKEESLPGLLKKNGMVYEGYVLRINMFGEKPNFNRKKSVCIKNLDRKINESDLYNLLKDVDQIKGIRILRDERTSVSTGVSFVLFENRSSVKKAIEMFHGHSVNGREIIVEKIQRAEDRHDASKDVTRQRKQVKRTIRKGPREEHKMDHGKGHKNGNQMTHRARRKKKYVRRKRRGGAATTES</sequence>
<dbReference type="OrthoDB" id="439808at2759"/>
<dbReference type="Pfam" id="PF00076">
    <property type="entry name" value="RRM_1"/>
    <property type="match status" value="1"/>
</dbReference>
<dbReference type="GO" id="GO:0003723">
    <property type="term" value="F:RNA binding"/>
    <property type="evidence" value="ECO:0007669"/>
    <property type="project" value="UniProtKB-UniRule"/>
</dbReference>
<accession>A0A1Y3DUE6</accession>
<name>A0A1Y3DUE6_PLAKN</name>
<dbReference type="PANTHER" id="PTHR23236">
    <property type="entry name" value="EUKARYOTIC TRANSLATION INITIATION FACTOR 4B/4H"/>
    <property type="match status" value="1"/>
</dbReference>
<feature type="compositionally biased region" description="Basic residues" evidence="6">
    <location>
        <begin position="345"/>
        <end position="355"/>
    </location>
</feature>
<evidence type="ECO:0000256" key="6">
    <source>
        <dbReference type="SAM" id="MobiDB-lite"/>
    </source>
</evidence>
<evidence type="ECO:0000256" key="3">
    <source>
        <dbReference type="ARBA" id="ARBA00022884"/>
    </source>
</evidence>
<feature type="compositionally biased region" description="Basic residues" evidence="6">
    <location>
        <begin position="37"/>
        <end position="59"/>
    </location>
</feature>
<dbReference type="Proteomes" id="UP000195012">
    <property type="component" value="Unassembled WGS sequence"/>
</dbReference>
<comment type="subcellular location">
    <subcellularLocation>
        <location evidence="1">Nucleus</location>
        <location evidence="1">Nucleolus</location>
    </subcellularLocation>
</comment>